<dbReference type="GO" id="GO:0043805">
    <property type="term" value="F:indolepyruvate ferredoxin oxidoreductase activity"/>
    <property type="evidence" value="ECO:0007669"/>
    <property type="project" value="UniProtKB-UniRule"/>
</dbReference>
<keyword evidence="19" id="KW-1185">Reference proteome</keyword>
<keyword evidence="5 15" id="KW-0813">Transport</keyword>
<comment type="function">
    <text evidence="1 15">Catalyzes the ferredoxin-dependent oxidative decarboxylation of arylpyruvates.</text>
</comment>
<organism evidence="18 19">
    <name type="scientific">Thermococcus eurythermalis</name>
    <dbReference type="NCBI Taxonomy" id="1505907"/>
    <lineage>
        <taxon>Archaea</taxon>
        <taxon>Methanobacteriati</taxon>
        <taxon>Methanobacteriota</taxon>
        <taxon>Thermococci</taxon>
        <taxon>Thermococcales</taxon>
        <taxon>Thermococcaceae</taxon>
        <taxon>Thermococcus</taxon>
    </lineage>
</organism>
<dbReference type="FunFam" id="3.40.50.970:FF:000116">
    <property type="entry name" value="Indolepyruvate oxidoreductase subunit IorA"/>
    <property type="match status" value="1"/>
</dbReference>
<dbReference type="Proteomes" id="UP000029980">
    <property type="component" value="Chromosome"/>
</dbReference>
<gene>
    <name evidence="18" type="ORF">TEU_00505</name>
</gene>
<keyword evidence="6 15" id="KW-0004">4Fe-4S</keyword>
<dbReference type="InterPro" id="IPR017721">
    <property type="entry name" value="IorA"/>
</dbReference>
<dbReference type="KEGG" id="teu:TEU_00505"/>
<comment type="subunit">
    <text evidence="2 15">Heterodimer of the IorA and IorB subunits.</text>
</comment>
<dbReference type="InterPro" id="IPR002880">
    <property type="entry name" value="Pyrv_Fd/Flavodoxin_OxRdtase_N"/>
</dbReference>
<feature type="binding site" evidence="16">
    <location>
        <position position="594"/>
    </location>
    <ligand>
        <name>[4Fe-4S] cluster</name>
        <dbReference type="ChEBI" id="CHEBI:49883"/>
        <label>1</label>
    </ligand>
</feature>
<dbReference type="STRING" id="1505907.TEU_00505"/>
<dbReference type="GeneID" id="25151910"/>
<feature type="binding site" evidence="16">
    <location>
        <position position="635"/>
    </location>
    <ligand>
        <name>[4Fe-4S] cluster</name>
        <dbReference type="ChEBI" id="CHEBI:49883"/>
        <label>1</label>
    </ligand>
</feature>
<feature type="domain" description="4Fe-4S ferredoxin-type" evidence="17">
    <location>
        <begin position="616"/>
        <end position="645"/>
    </location>
</feature>
<dbReference type="Gene3D" id="3.40.50.920">
    <property type="match status" value="1"/>
</dbReference>
<dbReference type="OrthoDB" id="15347at2157"/>
<evidence type="ECO:0000256" key="9">
    <source>
        <dbReference type="ARBA" id="ARBA00022982"/>
    </source>
</evidence>
<evidence type="ECO:0000313" key="19">
    <source>
        <dbReference type="Proteomes" id="UP000029980"/>
    </source>
</evidence>
<dbReference type="EMBL" id="CP008887">
    <property type="protein sequence ID" value="AIU68935.1"/>
    <property type="molecule type" value="Genomic_DNA"/>
</dbReference>
<feature type="binding site" evidence="16">
    <location>
        <position position="628"/>
    </location>
    <ligand>
        <name>[4Fe-4S] cluster</name>
        <dbReference type="ChEBI" id="CHEBI:49883"/>
        <label>2</label>
    </ligand>
</feature>
<dbReference type="PIRSF" id="PIRSF006439">
    <property type="entry name" value="Indolepyruvate_ferr_oxidored"/>
    <property type="match status" value="1"/>
</dbReference>
<dbReference type="AlphaFoldDB" id="A0A097QR43"/>
<evidence type="ECO:0000256" key="16">
    <source>
        <dbReference type="PIRSR" id="PIRSR006439-50"/>
    </source>
</evidence>
<dbReference type="GO" id="GO:0006082">
    <property type="term" value="P:organic acid metabolic process"/>
    <property type="evidence" value="ECO:0007669"/>
    <property type="project" value="UniProtKB-ARBA"/>
</dbReference>
<feature type="binding site" evidence="16">
    <location>
        <position position="625"/>
    </location>
    <ligand>
        <name>[4Fe-4S] cluster</name>
        <dbReference type="ChEBI" id="CHEBI:49883"/>
        <label>2</label>
    </ligand>
</feature>
<dbReference type="GO" id="GO:0030976">
    <property type="term" value="F:thiamine pyrophosphate binding"/>
    <property type="evidence" value="ECO:0007669"/>
    <property type="project" value="InterPro"/>
</dbReference>
<keyword evidence="9 15" id="KW-0249">Electron transport</keyword>
<feature type="binding site" evidence="16">
    <location>
        <position position="600"/>
    </location>
    <ligand>
        <name>[4Fe-4S] cluster</name>
        <dbReference type="ChEBI" id="CHEBI:49883"/>
        <label>1</label>
    </ligand>
</feature>
<feature type="binding site" evidence="16">
    <location>
        <position position="606"/>
    </location>
    <ligand>
        <name>[4Fe-4S] cluster</name>
        <dbReference type="ChEBI" id="CHEBI:49883"/>
        <label>2</label>
    </ligand>
</feature>
<evidence type="ECO:0000256" key="12">
    <source>
        <dbReference type="ARBA" id="ARBA00023014"/>
    </source>
</evidence>
<evidence type="ECO:0000256" key="3">
    <source>
        <dbReference type="ARBA" id="ARBA00012812"/>
    </source>
</evidence>
<dbReference type="Pfam" id="PF02775">
    <property type="entry name" value="TPP_enzyme_C"/>
    <property type="match status" value="1"/>
</dbReference>
<comment type="catalytic activity">
    <reaction evidence="14 15">
        <text>indole-3-pyruvate + 2 oxidized [2Fe-2S]-[ferredoxin] + CoA = (indol-3-yl)acetyl-CoA + 2 reduced [2Fe-2S]-[ferredoxin] + CO2 + H(+)</text>
        <dbReference type="Rhea" id="RHEA:12645"/>
        <dbReference type="Rhea" id="RHEA-COMP:10000"/>
        <dbReference type="Rhea" id="RHEA-COMP:10001"/>
        <dbReference type="ChEBI" id="CHEBI:15378"/>
        <dbReference type="ChEBI" id="CHEBI:16526"/>
        <dbReference type="ChEBI" id="CHEBI:17640"/>
        <dbReference type="ChEBI" id="CHEBI:33737"/>
        <dbReference type="ChEBI" id="CHEBI:33738"/>
        <dbReference type="ChEBI" id="CHEBI:57271"/>
        <dbReference type="ChEBI" id="CHEBI:57287"/>
        <dbReference type="EC" id="1.2.7.8"/>
    </reaction>
</comment>
<proteinExistence type="predicted"/>
<dbReference type="Pfam" id="PF01855">
    <property type="entry name" value="POR_N"/>
    <property type="match status" value="1"/>
</dbReference>
<keyword evidence="8" id="KW-0677">Repeat</keyword>
<feature type="binding site" evidence="16">
    <location>
        <position position="597"/>
    </location>
    <ligand>
        <name>[4Fe-4S] cluster</name>
        <dbReference type="ChEBI" id="CHEBI:49883"/>
        <label>1</label>
    </ligand>
</feature>
<evidence type="ECO:0000256" key="5">
    <source>
        <dbReference type="ARBA" id="ARBA00022448"/>
    </source>
</evidence>
<keyword evidence="11 15" id="KW-0408">Iron</keyword>
<dbReference type="PROSITE" id="PS51379">
    <property type="entry name" value="4FE4S_FER_2"/>
    <property type="match status" value="2"/>
</dbReference>
<keyword evidence="7 15" id="KW-0479">Metal-binding</keyword>
<sequence>MAKVTDMVLWDKPGEKVLLLGNQAIARGALEANIAVYAAYPGTPSSELTDTMAIVAKKAGVYMEYSTNEKVAFETALAAAWSGLRAMTAMKHVGLNVAADTFMSAVGMGVEGGFVIMVADDPSMWSSQNEQDTRVYAKFANVPVLEPSDPHEAKEMTKYAFELSEKFKHFVILRTTTRTSHARGDVILGELPEEIKTGKRKFGNFKKDPSRFVDVPANARKFHPIILEKIEKIREELNDCPFNWIEGKEDAKVGIIAPGLSYAYVKEALHWLGVEDVKVLKLGTPFPVPYGLLEKFFDGIEKVLIVEELEPVVEEQVKTWAYDRGIRIPIHGKDLVPRVYEMTTRRAVEAIAKFLGIPTPVNYEELDAKYKKALEIVPPRPPSLCPACPHRNSFFAIKKATHSKGIYPSDIGCYTLGLLPPLNAVDTTVAMGASIGIAHGLSVALNGSLAEEERKTGKEKKVIVATIGDSTFYHTGLPALANAIYNRSNVLVVVLDNLVTAMTGDQPNPSTGQTPHGEGRRIPIEDVAKAMGADFVAVVDPYDIKATYETIKKALEVDGVSVVVTRQICALYRIGQMRRKGEKWPIYYVDEEKCTGCKICINAYGCPAIYWDEEKKQARIEPSMCWGCGGCAQICPFGAFKPVEGGEE</sequence>
<dbReference type="InterPro" id="IPR017900">
    <property type="entry name" value="4Fe4S_Fe_S_CS"/>
</dbReference>
<dbReference type="PROSITE" id="PS00198">
    <property type="entry name" value="4FE4S_FER_1"/>
    <property type="match status" value="1"/>
</dbReference>
<dbReference type="SUPFAM" id="SSF52518">
    <property type="entry name" value="Thiamin diphosphate-binding fold (THDP-binding)"/>
    <property type="match status" value="2"/>
</dbReference>
<dbReference type="PANTHER" id="PTHR43710">
    <property type="entry name" value="2-HYDROXYACYL-COA LYASE"/>
    <property type="match status" value="1"/>
</dbReference>
<keyword evidence="18" id="KW-0670">Pyruvate</keyword>
<evidence type="ECO:0000256" key="1">
    <source>
        <dbReference type="ARBA" id="ARBA00002995"/>
    </source>
</evidence>
<dbReference type="CDD" id="cd07034">
    <property type="entry name" value="TPP_PYR_PFOR_IOR-alpha_like"/>
    <property type="match status" value="1"/>
</dbReference>
<dbReference type="FunFam" id="3.40.50.970:FF:000039">
    <property type="entry name" value="Indolepyruvate oxidoreductase subunit IorA"/>
    <property type="match status" value="1"/>
</dbReference>
<accession>A0A097QR43</accession>
<dbReference type="GO" id="GO:0046872">
    <property type="term" value="F:metal ion binding"/>
    <property type="evidence" value="ECO:0007669"/>
    <property type="project" value="UniProtKB-UniRule"/>
</dbReference>
<evidence type="ECO:0000256" key="10">
    <source>
        <dbReference type="ARBA" id="ARBA00023002"/>
    </source>
</evidence>
<evidence type="ECO:0000256" key="4">
    <source>
        <dbReference type="ARBA" id="ARBA00017710"/>
    </source>
</evidence>
<evidence type="ECO:0000256" key="11">
    <source>
        <dbReference type="ARBA" id="ARBA00023004"/>
    </source>
</evidence>
<keyword evidence="10 15" id="KW-0560">Oxidoreductase</keyword>
<keyword evidence="12 15" id="KW-0411">Iron-sulfur</keyword>
<dbReference type="Gene3D" id="3.40.50.970">
    <property type="match status" value="2"/>
</dbReference>
<evidence type="ECO:0000256" key="8">
    <source>
        <dbReference type="ARBA" id="ARBA00022737"/>
    </source>
</evidence>
<evidence type="ECO:0000256" key="13">
    <source>
        <dbReference type="ARBA" id="ARBA00030514"/>
    </source>
</evidence>
<dbReference type="HOGENOM" id="CLU_017727_0_0_2"/>
<dbReference type="SUPFAM" id="SSF52922">
    <property type="entry name" value="TK C-terminal domain-like"/>
    <property type="match status" value="1"/>
</dbReference>
<dbReference type="GO" id="GO:0044272">
    <property type="term" value="P:sulfur compound biosynthetic process"/>
    <property type="evidence" value="ECO:0007669"/>
    <property type="project" value="UniProtKB-ARBA"/>
</dbReference>
<feature type="domain" description="4Fe-4S ferredoxin-type" evidence="17">
    <location>
        <begin position="585"/>
        <end position="614"/>
    </location>
</feature>
<evidence type="ECO:0000256" key="2">
    <source>
        <dbReference type="ARBA" id="ARBA00011238"/>
    </source>
</evidence>
<dbReference type="Gene3D" id="3.30.70.20">
    <property type="match status" value="1"/>
</dbReference>
<dbReference type="EC" id="1.2.7.8" evidence="3 15"/>
<dbReference type="NCBIfam" id="TIGR03336">
    <property type="entry name" value="IOR_alpha"/>
    <property type="match status" value="1"/>
</dbReference>
<dbReference type="InterPro" id="IPR029061">
    <property type="entry name" value="THDP-binding"/>
</dbReference>
<dbReference type="PANTHER" id="PTHR43710:SF7">
    <property type="entry name" value="INDOLEPYRUVATE OXIDOREDUCTASE SUBUNIT IORA"/>
    <property type="match status" value="1"/>
</dbReference>
<dbReference type="SUPFAM" id="SSF54862">
    <property type="entry name" value="4Fe-4S ferredoxins"/>
    <property type="match status" value="1"/>
</dbReference>
<dbReference type="CDD" id="cd02008">
    <property type="entry name" value="TPP_IOR_alpha"/>
    <property type="match status" value="1"/>
</dbReference>
<dbReference type="GO" id="GO:0051539">
    <property type="term" value="F:4 iron, 4 sulfur cluster binding"/>
    <property type="evidence" value="ECO:0007669"/>
    <property type="project" value="UniProtKB-UniRule"/>
</dbReference>
<dbReference type="InterPro" id="IPR011766">
    <property type="entry name" value="TPP_enzyme_TPP-bd"/>
</dbReference>
<feature type="binding site" evidence="16">
    <location>
        <position position="631"/>
    </location>
    <ligand>
        <name>[4Fe-4S] cluster</name>
        <dbReference type="ChEBI" id="CHEBI:49883"/>
        <label>2</label>
    </ligand>
</feature>
<reference evidence="18 19" key="1">
    <citation type="journal article" date="2015" name="Int. J. Syst. Evol. Microbiol.">
        <title>Thermococcus eurythermalis sp. nov., a conditional piezophilic hyperthermophilic archaeon with a wide temperature range isolated from an oil-immersed chimney in the Guaymas Basin.</title>
        <authorList>
            <person name="Zhao W."/>
            <person name="Zeng X."/>
            <person name="Xiao X."/>
        </authorList>
    </citation>
    <scope>NUCLEOTIDE SEQUENCE [LARGE SCALE GENOMIC DNA]</scope>
    <source>
        <strain evidence="18 19">A501</strain>
    </source>
</reference>
<dbReference type="InterPro" id="IPR009014">
    <property type="entry name" value="Transketo_C/PFOR_II"/>
</dbReference>
<evidence type="ECO:0000256" key="7">
    <source>
        <dbReference type="ARBA" id="ARBA00022723"/>
    </source>
</evidence>
<name>A0A097QR43_9EURY</name>
<dbReference type="RefSeq" id="WP_050001919.1">
    <property type="nucleotide sequence ID" value="NZ_CP008887.1"/>
</dbReference>
<dbReference type="Pfam" id="PF13237">
    <property type="entry name" value="Fer4_10"/>
    <property type="match status" value="1"/>
</dbReference>
<dbReference type="InterPro" id="IPR017896">
    <property type="entry name" value="4Fe4S_Fe-S-bd"/>
</dbReference>
<evidence type="ECO:0000256" key="15">
    <source>
        <dbReference type="PIRNR" id="PIRNR006439"/>
    </source>
</evidence>
<evidence type="ECO:0000313" key="18">
    <source>
        <dbReference type="EMBL" id="AIU68935.1"/>
    </source>
</evidence>
<protein>
    <recommendedName>
        <fullName evidence="4 15">Indolepyruvate oxidoreductase subunit IorA</fullName>
        <shortName evidence="15">IOR</shortName>
        <ecNumber evidence="3 15">1.2.7.8</ecNumber>
    </recommendedName>
    <alternativeName>
        <fullName evidence="13 15">Indolepyruvate ferredoxin oxidoreductase subunit alpha</fullName>
    </alternativeName>
</protein>
<comment type="cofactor">
    <cofactor evidence="15 16">
        <name>[4Fe-4S] cluster</name>
        <dbReference type="ChEBI" id="CHEBI:49883"/>
    </cofactor>
    <text evidence="15 16">Binds 2 [4Fe-4S] clusters. In this family the first cluster has a non-standard and varying [4Fe-4S] binding motif CX(2)CX(2)CX(4-5)CP.</text>
</comment>
<evidence type="ECO:0000259" key="17">
    <source>
        <dbReference type="PROSITE" id="PS51379"/>
    </source>
</evidence>
<evidence type="ECO:0000256" key="6">
    <source>
        <dbReference type="ARBA" id="ARBA00022485"/>
    </source>
</evidence>
<dbReference type="InterPro" id="IPR045025">
    <property type="entry name" value="HACL1-like"/>
</dbReference>
<evidence type="ECO:0000256" key="14">
    <source>
        <dbReference type="ARBA" id="ARBA00048332"/>
    </source>
</evidence>